<evidence type="ECO:0000313" key="1">
    <source>
        <dbReference type="EMBL" id="KAF2093415.1"/>
    </source>
</evidence>
<proteinExistence type="predicted"/>
<comment type="caution">
    <text evidence="1">The sequence shown here is derived from an EMBL/GenBank/DDBJ whole genome shotgun (WGS) entry which is preliminary data.</text>
</comment>
<gene>
    <name evidence="1" type="ORF">NA57DRAFT_61533</name>
</gene>
<organism evidence="1 2">
    <name type="scientific">Rhizodiscina lignyota</name>
    <dbReference type="NCBI Taxonomy" id="1504668"/>
    <lineage>
        <taxon>Eukaryota</taxon>
        <taxon>Fungi</taxon>
        <taxon>Dikarya</taxon>
        <taxon>Ascomycota</taxon>
        <taxon>Pezizomycotina</taxon>
        <taxon>Dothideomycetes</taxon>
        <taxon>Pleosporomycetidae</taxon>
        <taxon>Aulographales</taxon>
        <taxon>Rhizodiscinaceae</taxon>
        <taxon>Rhizodiscina</taxon>
    </lineage>
</organism>
<dbReference type="AlphaFoldDB" id="A0A9P4M1G1"/>
<keyword evidence="2" id="KW-1185">Reference proteome</keyword>
<evidence type="ECO:0000313" key="2">
    <source>
        <dbReference type="Proteomes" id="UP000799772"/>
    </source>
</evidence>
<name>A0A9P4M1G1_9PEZI</name>
<accession>A0A9P4M1G1</accession>
<dbReference type="Proteomes" id="UP000799772">
    <property type="component" value="Unassembled WGS sequence"/>
</dbReference>
<sequence>MSITNTPSSAQSGSMEETALPDLSTRPILAAAITTVPSTTLHSELTLPRPWRGNSHIYHVPCFTNMISRMSGVLECAECRSEIFSVEKNSEIMREHVAMRRERVAAFSHDDLIRIVPNSETMQERVQRAHARAANRTMGVDPSGTDEMEALPVMSPLEAASTLSHNLFHHLPSRYSIDELGEEGYLRLNFYHVRMLDILTRVHNLVCPPGSTNGDIIVIDLGAVEDIGLRVMVLYDMLTDFMDQVEELRGIPRPWDFFPSFREFVSGRPVQHFNVVIARGDPVFPTIPLTNPSNSTRPSPIRSTRTNEIADAGLVSLPPNYAYPERNGGLENYINDACGIIVLLAEQSINFMERYETANIEICARLLVTIESLMTTLFADGQYSQLLGARLTPEERRESDRRVGREARRIYLTLRQIFEDANRPGLNRIPPPPSFPDWLSYLSTGPVDRLPTWVLERLRAEGQLD</sequence>
<protein>
    <submittedName>
        <fullName evidence="1">Uncharacterized protein</fullName>
    </submittedName>
</protein>
<dbReference type="EMBL" id="ML978138">
    <property type="protein sequence ID" value="KAF2093415.1"/>
    <property type="molecule type" value="Genomic_DNA"/>
</dbReference>
<reference evidence="1" key="1">
    <citation type="journal article" date="2020" name="Stud. Mycol.">
        <title>101 Dothideomycetes genomes: a test case for predicting lifestyles and emergence of pathogens.</title>
        <authorList>
            <person name="Haridas S."/>
            <person name="Albert R."/>
            <person name="Binder M."/>
            <person name="Bloem J."/>
            <person name="Labutti K."/>
            <person name="Salamov A."/>
            <person name="Andreopoulos B."/>
            <person name="Baker S."/>
            <person name="Barry K."/>
            <person name="Bills G."/>
            <person name="Bluhm B."/>
            <person name="Cannon C."/>
            <person name="Castanera R."/>
            <person name="Culley D."/>
            <person name="Daum C."/>
            <person name="Ezra D."/>
            <person name="Gonzalez J."/>
            <person name="Henrissat B."/>
            <person name="Kuo A."/>
            <person name="Liang C."/>
            <person name="Lipzen A."/>
            <person name="Lutzoni F."/>
            <person name="Magnuson J."/>
            <person name="Mondo S."/>
            <person name="Nolan M."/>
            <person name="Ohm R."/>
            <person name="Pangilinan J."/>
            <person name="Park H.-J."/>
            <person name="Ramirez L."/>
            <person name="Alfaro M."/>
            <person name="Sun H."/>
            <person name="Tritt A."/>
            <person name="Yoshinaga Y."/>
            <person name="Zwiers L.-H."/>
            <person name="Turgeon B."/>
            <person name="Goodwin S."/>
            <person name="Spatafora J."/>
            <person name="Crous P."/>
            <person name="Grigoriev I."/>
        </authorList>
    </citation>
    <scope>NUCLEOTIDE SEQUENCE</scope>
    <source>
        <strain evidence="1">CBS 133067</strain>
    </source>
</reference>